<dbReference type="OrthoDB" id="8101067at2"/>
<dbReference type="Proteomes" id="UP000245396">
    <property type="component" value="Unassembled WGS sequence"/>
</dbReference>
<evidence type="ECO:0000313" key="3">
    <source>
        <dbReference type="Proteomes" id="UP000245396"/>
    </source>
</evidence>
<dbReference type="RefSeq" id="WP_146201502.1">
    <property type="nucleotide sequence ID" value="NZ_QGGG01000010.1"/>
</dbReference>
<evidence type="ECO:0000256" key="1">
    <source>
        <dbReference type="SAM" id="Phobius"/>
    </source>
</evidence>
<accession>A0A316C113</accession>
<keyword evidence="1" id="KW-1133">Transmembrane helix</keyword>
<name>A0A316C113_PSESE</name>
<dbReference type="EMBL" id="QGGG01000010">
    <property type="protein sequence ID" value="PWJ81672.1"/>
    <property type="molecule type" value="Genomic_DNA"/>
</dbReference>
<proteinExistence type="predicted"/>
<protein>
    <submittedName>
        <fullName evidence="2">Uncharacterized protein</fullName>
    </submittedName>
</protein>
<sequence>MGQSAQKLIDSVIVTALARLSMLLALPTLGLIFWLCSNWQGDKLATMQMQIEQTLHDATETSRLALKLSDRLVAVETN</sequence>
<gene>
    <name evidence="2" type="ORF">C7441_110209</name>
</gene>
<comment type="caution">
    <text evidence="2">The sequence shown here is derived from an EMBL/GenBank/DDBJ whole genome shotgun (WGS) entry which is preliminary data.</text>
</comment>
<dbReference type="AlphaFoldDB" id="A0A316C113"/>
<evidence type="ECO:0000313" key="2">
    <source>
        <dbReference type="EMBL" id="PWJ81672.1"/>
    </source>
</evidence>
<keyword evidence="1" id="KW-0812">Transmembrane</keyword>
<keyword evidence="1" id="KW-0472">Membrane</keyword>
<feature type="transmembrane region" description="Helical" evidence="1">
    <location>
        <begin position="12"/>
        <end position="35"/>
    </location>
</feature>
<reference evidence="2 3" key="1">
    <citation type="submission" date="2018-05" db="EMBL/GenBank/DDBJ databases">
        <title>Genomic Encyclopedia of Type Strains, Phase IV (KMG-IV): sequencing the most valuable type-strain genomes for metagenomic binning, comparative biology and taxonomic classification.</title>
        <authorList>
            <person name="Goeker M."/>
        </authorList>
    </citation>
    <scope>NUCLEOTIDE SEQUENCE [LARGE SCALE GENOMIC DNA]</scope>
    <source>
        <strain evidence="2 3">DSM 6986</strain>
    </source>
</reference>
<organism evidence="2 3">
    <name type="scientific">Pseudaminobacter salicylatoxidans</name>
    <dbReference type="NCBI Taxonomy" id="93369"/>
    <lineage>
        <taxon>Bacteria</taxon>
        <taxon>Pseudomonadati</taxon>
        <taxon>Pseudomonadota</taxon>
        <taxon>Alphaproteobacteria</taxon>
        <taxon>Hyphomicrobiales</taxon>
        <taxon>Phyllobacteriaceae</taxon>
        <taxon>Pseudaminobacter</taxon>
    </lineage>
</organism>
<keyword evidence="3" id="KW-1185">Reference proteome</keyword>